<gene>
    <name evidence="1" type="ORF">HYY65_15025</name>
</gene>
<organism evidence="1 2">
    <name type="scientific">Tectimicrobiota bacterium</name>
    <dbReference type="NCBI Taxonomy" id="2528274"/>
    <lineage>
        <taxon>Bacteria</taxon>
        <taxon>Pseudomonadati</taxon>
        <taxon>Nitrospinota/Tectimicrobiota group</taxon>
        <taxon>Candidatus Tectimicrobiota</taxon>
    </lineage>
</organism>
<dbReference type="Pfam" id="PF13174">
    <property type="entry name" value="TPR_6"/>
    <property type="match status" value="1"/>
</dbReference>
<dbReference type="Proteomes" id="UP000741360">
    <property type="component" value="Unassembled WGS sequence"/>
</dbReference>
<dbReference type="AlphaFoldDB" id="A0A932GSG8"/>
<sequence length="60" mass="7040">SSSVEGWFKLGQALNHLGQRDEARTALQEAISSYRTAPWYQRAEGRPWVRRARRLLRSIR</sequence>
<feature type="non-terminal residue" evidence="1">
    <location>
        <position position="1"/>
    </location>
</feature>
<dbReference type="Gene3D" id="1.25.40.10">
    <property type="entry name" value="Tetratricopeptide repeat domain"/>
    <property type="match status" value="1"/>
</dbReference>
<protein>
    <submittedName>
        <fullName evidence="1">Tetratricopeptide repeat protein</fullName>
    </submittedName>
</protein>
<dbReference type="InterPro" id="IPR011990">
    <property type="entry name" value="TPR-like_helical_dom_sf"/>
</dbReference>
<reference evidence="1" key="1">
    <citation type="submission" date="2020-07" db="EMBL/GenBank/DDBJ databases">
        <title>Huge and variable diversity of episymbiotic CPR bacteria and DPANN archaea in groundwater ecosystems.</title>
        <authorList>
            <person name="He C.Y."/>
            <person name="Keren R."/>
            <person name="Whittaker M."/>
            <person name="Farag I.F."/>
            <person name="Doudna J."/>
            <person name="Cate J.H.D."/>
            <person name="Banfield J.F."/>
        </authorList>
    </citation>
    <scope>NUCLEOTIDE SEQUENCE</scope>
    <source>
        <strain evidence="1">NC_groundwater_717_Ag_S-0.2um_59_8</strain>
    </source>
</reference>
<proteinExistence type="predicted"/>
<dbReference type="InterPro" id="IPR019734">
    <property type="entry name" value="TPR_rpt"/>
</dbReference>
<dbReference type="SUPFAM" id="SSF48452">
    <property type="entry name" value="TPR-like"/>
    <property type="match status" value="1"/>
</dbReference>
<evidence type="ECO:0000313" key="2">
    <source>
        <dbReference type="Proteomes" id="UP000741360"/>
    </source>
</evidence>
<name>A0A932GSG8_UNCTE</name>
<dbReference type="EMBL" id="JACPSX010000291">
    <property type="protein sequence ID" value="MBI3016336.1"/>
    <property type="molecule type" value="Genomic_DNA"/>
</dbReference>
<accession>A0A932GSG8</accession>
<comment type="caution">
    <text evidence="1">The sequence shown here is derived from an EMBL/GenBank/DDBJ whole genome shotgun (WGS) entry which is preliminary data.</text>
</comment>
<evidence type="ECO:0000313" key="1">
    <source>
        <dbReference type="EMBL" id="MBI3016336.1"/>
    </source>
</evidence>